<keyword evidence="13" id="KW-1185">Reference proteome</keyword>
<keyword evidence="7 10" id="KW-0238">DNA-binding</keyword>
<dbReference type="GO" id="GO:0004519">
    <property type="term" value="F:endonuclease activity"/>
    <property type="evidence" value="ECO:0007669"/>
    <property type="project" value="UniProtKB-UniRule"/>
</dbReference>
<keyword evidence="5 10" id="KW-0460">Magnesium</keyword>
<dbReference type="GO" id="GO:0016787">
    <property type="term" value="F:hydrolase activity"/>
    <property type="evidence" value="ECO:0007669"/>
    <property type="project" value="UniProtKB-KW"/>
</dbReference>
<feature type="binding site" evidence="10">
    <location>
        <position position="601"/>
    </location>
    <ligand>
        <name>Mn(2+)</name>
        <dbReference type="ChEBI" id="CHEBI:29035"/>
    </ligand>
</feature>
<dbReference type="GO" id="GO:0043571">
    <property type="term" value="P:maintenance of CRISPR repeat elements"/>
    <property type="evidence" value="ECO:0007669"/>
    <property type="project" value="UniProtKB-UniRule"/>
</dbReference>
<dbReference type="Pfam" id="PF01867">
    <property type="entry name" value="Cas_Cas1"/>
    <property type="match status" value="1"/>
</dbReference>
<evidence type="ECO:0000313" key="13">
    <source>
        <dbReference type="Proteomes" id="UP000717364"/>
    </source>
</evidence>
<dbReference type="Pfam" id="PF00078">
    <property type="entry name" value="RVT_1"/>
    <property type="match status" value="1"/>
</dbReference>
<dbReference type="Gene3D" id="3.30.70.270">
    <property type="match status" value="1"/>
</dbReference>
<dbReference type="EC" id="3.1.-.-" evidence="10"/>
<dbReference type="Gene3D" id="1.20.120.920">
    <property type="entry name" value="CRISPR-associated endonuclease Cas1, C-terminal domain"/>
    <property type="match status" value="1"/>
</dbReference>
<comment type="function">
    <text evidence="10">CRISPR (clustered regularly interspaced short palindromic repeat), is an adaptive immune system that provides protection against mobile genetic elements (viruses, transposable elements and conjugative plasmids). CRISPR clusters contain spacers, sequences complementary to antecedent mobile elements, and target invading nucleic acids. CRISPR clusters are transcribed and processed into CRISPR RNA (crRNA). Acts as a dsDNA endonuclease. Involved in the integration of spacer DNA into the CRISPR cassette.</text>
</comment>
<accession>A0A947GK99</accession>
<dbReference type="PANTHER" id="PTHR34353:SF2">
    <property type="entry name" value="CRISPR-ASSOCIATED ENDONUCLEASE CAS1 1"/>
    <property type="match status" value="1"/>
</dbReference>
<evidence type="ECO:0000256" key="10">
    <source>
        <dbReference type="HAMAP-Rule" id="MF_01470"/>
    </source>
</evidence>
<feature type="binding site" evidence="10">
    <location>
        <position position="520"/>
    </location>
    <ligand>
        <name>Mn(2+)</name>
        <dbReference type="ChEBI" id="CHEBI:29035"/>
    </ligand>
</feature>
<dbReference type="EMBL" id="JADOES010000055">
    <property type="protein sequence ID" value="MBT9317695.1"/>
    <property type="molecule type" value="Genomic_DNA"/>
</dbReference>
<dbReference type="NCBIfam" id="TIGR00287">
    <property type="entry name" value="cas1"/>
    <property type="match status" value="1"/>
</dbReference>
<dbReference type="GO" id="GO:0051607">
    <property type="term" value="P:defense response to virus"/>
    <property type="evidence" value="ECO:0007669"/>
    <property type="project" value="UniProtKB-UniRule"/>
</dbReference>
<dbReference type="CDD" id="cd09634">
    <property type="entry name" value="Cas1_I-II-III"/>
    <property type="match status" value="1"/>
</dbReference>
<dbReference type="HAMAP" id="MF_01470">
    <property type="entry name" value="Cas1"/>
    <property type="match status" value="1"/>
</dbReference>
<evidence type="ECO:0000256" key="1">
    <source>
        <dbReference type="ARBA" id="ARBA00022722"/>
    </source>
</evidence>
<evidence type="ECO:0000259" key="11">
    <source>
        <dbReference type="PROSITE" id="PS50878"/>
    </source>
</evidence>
<gene>
    <name evidence="10 12" type="primary">cas1</name>
    <name evidence="12" type="ORF">IXB50_19935</name>
</gene>
<feature type="binding site" evidence="10">
    <location>
        <position position="586"/>
    </location>
    <ligand>
        <name>Mn(2+)</name>
        <dbReference type="ChEBI" id="CHEBI:29035"/>
    </ligand>
</feature>
<proteinExistence type="inferred from homology"/>
<evidence type="ECO:0000256" key="7">
    <source>
        <dbReference type="ARBA" id="ARBA00023125"/>
    </source>
</evidence>
<dbReference type="InterPro" id="IPR002729">
    <property type="entry name" value="CRISPR-assoc_Cas1"/>
</dbReference>
<comment type="subunit">
    <text evidence="9 10">Homodimer, forms a heterotetramer with a Cas2 homodimer.</text>
</comment>
<dbReference type="Gene3D" id="3.100.10.20">
    <property type="entry name" value="CRISPR-associated endonuclease Cas1, N-terminal domain"/>
    <property type="match status" value="1"/>
</dbReference>
<keyword evidence="8 10" id="KW-0464">Manganese</keyword>
<dbReference type="GO" id="GO:0003677">
    <property type="term" value="F:DNA binding"/>
    <property type="evidence" value="ECO:0007669"/>
    <property type="project" value="UniProtKB-KW"/>
</dbReference>
<dbReference type="InterPro" id="IPR043502">
    <property type="entry name" value="DNA/RNA_pol_sf"/>
</dbReference>
<feature type="domain" description="Reverse transcriptase" evidence="11">
    <location>
        <begin position="48"/>
        <end position="274"/>
    </location>
</feature>
<dbReference type="SUPFAM" id="SSF56672">
    <property type="entry name" value="DNA/RNA polymerases"/>
    <property type="match status" value="1"/>
</dbReference>
<evidence type="ECO:0000256" key="8">
    <source>
        <dbReference type="ARBA" id="ARBA00023211"/>
    </source>
</evidence>
<evidence type="ECO:0000256" key="3">
    <source>
        <dbReference type="ARBA" id="ARBA00022759"/>
    </source>
</evidence>
<reference evidence="12" key="2">
    <citation type="journal article" date="2021" name="Mar. Drugs">
        <title>Genome Reduction and Secondary Metabolism of the Marine Sponge-Associated Cyanobacterium Leptothoe.</title>
        <authorList>
            <person name="Konstantinou D."/>
            <person name="Popin R.V."/>
            <person name="Fewer D.P."/>
            <person name="Sivonen K."/>
            <person name="Gkelis S."/>
        </authorList>
    </citation>
    <scope>NUCLEOTIDE SEQUENCE</scope>
    <source>
        <strain evidence="12">TAU-MAC 1115</strain>
    </source>
</reference>
<name>A0A947GK99_9CYAN</name>
<evidence type="ECO:0000313" key="12">
    <source>
        <dbReference type="EMBL" id="MBT9317695.1"/>
    </source>
</evidence>
<evidence type="ECO:0000256" key="2">
    <source>
        <dbReference type="ARBA" id="ARBA00022723"/>
    </source>
</evidence>
<dbReference type="RefSeq" id="WP_215610759.1">
    <property type="nucleotide sequence ID" value="NZ_JADOES010000055.1"/>
</dbReference>
<dbReference type="InterPro" id="IPR042206">
    <property type="entry name" value="CRISPR-assoc_Cas1_C"/>
</dbReference>
<dbReference type="InterPro" id="IPR042211">
    <property type="entry name" value="CRISPR-assoc_Cas1_N"/>
</dbReference>
<protein>
    <recommendedName>
        <fullName evidence="10">CRISPR-associated endonuclease Cas1</fullName>
        <ecNumber evidence="10">3.1.-.-</ecNumber>
    </recommendedName>
</protein>
<evidence type="ECO:0000256" key="4">
    <source>
        <dbReference type="ARBA" id="ARBA00022801"/>
    </source>
</evidence>
<dbReference type="CDD" id="cd01651">
    <property type="entry name" value="RT_G2_intron"/>
    <property type="match status" value="1"/>
</dbReference>
<dbReference type="PROSITE" id="PS50878">
    <property type="entry name" value="RT_POL"/>
    <property type="match status" value="1"/>
</dbReference>
<keyword evidence="2 10" id="KW-0479">Metal-binding</keyword>
<dbReference type="InterPro" id="IPR043128">
    <property type="entry name" value="Rev_trsase/Diguanyl_cyclase"/>
</dbReference>
<dbReference type="InterPro" id="IPR050646">
    <property type="entry name" value="Cas1"/>
</dbReference>
<dbReference type="PANTHER" id="PTHR34353">
    <property type="entry name" value="CRISPR-ASSOCIATED ENDONUCLEASE CAS1 1"/>
    <property type="match status" value="1"/>
</dbReference>
<comment type="caution">
    <text evidence="12">The sequence shown here is derived from an EMBL/GenBank/DDBJ whole genome shotgun (WGS) entry which is preliminary data.</text>
</comment>
<organism evidence="12 13">
    <name type="scientific">Leptothoe spongobia TAU-MAC 1115</name>
    <dbReference type="NCBI Taxonomy" id="1967444"/>
    <lineage>
        <taxon>Bacteria</taxon>
        <taxon>Bacillati</taxon>
        <taxon>Cyanobacteriota</taxon>
        <taxon>Cyanophyceae</taxon>
        <taxon>Nodosilineales</taxon>
        <taxon>Cymatolegaceae</taxon>
        <taxon>Leptothoe</taxon>
        <taxon>Leptothoe spongobia</taxon>
    </lineage>
</organism>
<comment type="similarity">
    <text evidence="10">Belongs to the CRISPR-associated endonuclease Cas1 family.</text>
</comment>
<keyword evidence="1 10" id="KW-0540">Nuclease</keyword>
<keyword evidence="6 10" id="KW-0051">Antiviral defense</keyword>
<sequence length="696" mass="79223">MGLRQQFLSAENFELAWDKVATNRGCAGVDRETIAEFGARKHRLLPMLRCLVAEGTYKPLPLRQLFVPKSKGGWRELNIPTVRDRVVQQALLQVLHPVMDPQFEPASFAYRPGRSHLMAVRQVAHWRDQDYDWVLDADIVNYFGNVRHNRLLAEVKERIDQPWVLDLVKAWVEIGVLTKEGILLPQKGVPQGSVISPLLSNVYLDDFDETLASQGRRLVRFADDFVVLSRTRQWLLEGKAEVARLLEEMGLQLHPDKTRITHFDKGFRFLGHAFSGDLIVPVKKPKRNQPDPIDPQPELKLVHSDMMPTGPTMMQQALIEALKQQQQPIPPPLFVVMGYQVRREKSVEIASQEITWSNGMSSLYVVQQGTYLHKEQGRFILRPPKGETLEVLIREVERILVFGNVQLSTAVIAICLQLNIPVVFLSQLGDYKGHLWSAESADLIVETAQFERRRETVFQLAMARAIVRGKIVNSKQLILRLRREDAAPEVIGAIARLTDIIEAIDSLSDSLTIDQIRGYEGFGAAQYFAALNQLIRNPGFSLPKRAFHPPPDPMNSLLSFGYTLLFNNVLSLMLAEGLNPHLGNLHGAERPKAYLGFDLMEEFRSPIVDTLVMKLINQKAIRPTDFTWPTDKGGVYLTGMARRLFLKRFEERMSETASHPDVTMPVSYRRIIQLQVQRYVKALLGNQPYVAFRRII</sequence>
<keyword evidence="3 10" id="KW-0255">Endonuclease</keyword>
<keyword evidence="4 10" id="KW-0378">Hydrolase</keyword>
<comment type="cofactor">
    <cofactor evidence="10">
        <name>Mg(2+)</name>
        <dbReference type="ChEBI" id="CHEBI:18420"/>
    </cofactor>
    <cofactor evidence="10">
        <name>Mn(2+)</name>
        <dbReference type="ChEBI" id="CHEBI:29035"/>
    </cofactor>
</comment>
<reference evidence="12" key="1">
    <citation type="submission" date="2020-11" db="EMBL/GenBank/DDBJ databases">
        <authorList>
            <person name="Konstantinou D."/>
            <person name="Gkelis S."/>
            <person name="Popin R."/>
            <person name="Fewer D."/>
            <person name="Sivonen K."/>
        </authorList>
    </citation>
    <scope>NUCLEOTIDE SEQUENCE</scope>
    <source>
        <strain evidence="12">TAU-MAC 1115</strain>
    </source>
</reference>
<evidence type="ECO:0000256" key="6">
    <source>
        <dbReference type="ARBA" id="ARBA00023118"/>
    </source>
</evidence>
<evidence type="ECO:0000256" key="9">
    <source>
        <dbReference type="ARBA" id="ARBA00038592"/>
    </source>
</evidence>
<dbReference type="InterPro" id="IPR000477">
    <property type="entry name" value="RT_dom"/>
</dbReference>
<dbReference type="GO" id="GO:0046872">
    <property type="term" value="F:metal ion binding"/>
    <property type="evidence" value="ECO:0007669"/>
    <property type="project" value="UniProtKB-UniRule"/>
</dbReference>
<evidence type="ECO:0000256" key="5">
    <source>
        <dbReference type="ARBA" id="ARBA00022842"/>
    </source>
</evidence>
<dbReference type="Proteomes" id="UP000717364">
    <property type="component" value="Unassembled WGS sequence"/>
</dbReference>
<dbReference type="AlphaFoldDB" id="A0A947GK99"/>